<gene>
    <name evidence="5" type="ORF">Ami3637_03815</name>
</gene>
<proteinExistence type="predicted"/>
<keyword evidence="3" id="KW-1133">Transmembrane helix</keyword>
<dbReference type="Pfam" id="PF00395">
    <property type="entry name" value="SLH"/>
    <property type="match status" value="3"/>
</dbReference>
<dbReference type="Proteomes" id="UP000463883">
    <property type="component" value="Chromosome"/>
</dbReference>
<feature type="domain" description="SLH" evidence="4">
    <location>
        <begin position="1273"/>
        <end position="1328"/>
    </location>
</feature>
<accession>A0A6P1MGB2</accession>
<dbReference type="InterPro" id="IPR001119">
    <property type="entry name" value="SLH_dom"/>
</dbReference>
<dbReference type="EMBL" id="CP047591">
    <property type="protein sequence ID" value="QHI71624.1"/>
    <property type="molecule type" value="Genomic_DNA"/>
</dbReference>
<evidence type="ECO:0000256" key="1">
    <source>
        <dbReference type="ARBA" id="ARBA00004196"/>
    </source>
</evidence>
<keyword evidence="6" id="KW-1185">Reference proteome</keyword>
<feature type="domain" description="SLH" evidence="4">
    <location>
        <begin position="1209"/>
        <end position="1272"/>
    </location>
</feature>
<evidence type="ECO:0000256" key="3">
    <source>
        <dbReference type="SAM" id="Phobius"/>
    </source>
</evidence>
<dbReference type="GO" id="GO:0030313">
    <property type="term" value="C:cell envelope"/>
    <property type="evidence" value="ECO:0007669"/>
    <property type="project" value="UniProtKB-SubCell"/>
</dbReference>
<feature type="transmembrane region" description="Helical" evidence="3">
    <location>
        <begin position="12"/>
        <end position="29"/>
    </location>
</feature>
<dbReference type="PROSITE" id="PS51272">
    <property type="entry name" value="SLH"/>
    <property type="match status" value="3"/>
</dbReference>
<evidence type="ECO:0000313" key="5">
    <source>
        <dbReference type="EMBL" id="QHI71624.1"/>
    </source>
</evidence>
<dbReference type="KEGG" id="amic:Ami3637_03815"/>
<dbReference type="Pfam" id="PF09479">
    <property type="entry name" value="Flg_new"/>
    <property type="match status" value="9"/>
</dbReference>
<evidence type="ECO:0000256" key="2">
    <source>
        <dbReference type="ARBA" id="ARBA00022737"/>
    </source>
</evidence>
<dbReference type="InterPro" id="IPR042229">
    <property type="entry name" value="Listeria/Bacterioides_rpt_sf"/>
</dbReference>
<organism evidence="5 6">
    <name type="scientific">Aminipila terrae</name>
    <dbReference type="NCBI Taxonomy" id="2697030"/>
    <lineage>
        <taxon>Bacteria</taxon>
        <taxon>Bacillati</taxon>
        <taxon>Bacillota</taxon>
        <taxon>Clostridia</taxon>
        <taxon>Peptostreptococcales</taxon>
        <taxon>Anaerovoracaceae</taxon>
        <taxon>Aminipila</taxon>
    </lineage>
</organism>
<reference evidence="5 6" key="1">
    <citation type="submission" date="2020-01" db="EMBL/GenBank/DDBJ databases">
        <title>Genomic analysis of Aminipila sp. CBA3637.</title>
        <authorList>
            <person name="Kim Y.B."/>
            <person name="Roh S.W."/>
        </authorList>
    </citation>
    <scope>NUCLEOTIDE SEQUENCE [LARGE SCALE GENOMIC DNA]</scope>
    <source>
        <strain evidence="5 6">CBA3637</strain>
    </source>
</reference>
<keyword evidence="3" id="KW-0472">Membrane</keyword>
<keyword evidence="3" id="KW-0812">Transmembrane</keyword>
<keyword evidence="2" id="KW-0677">Repeat</keyword>
<evidence type="ECO:0000259" key="4">
    <source>
        <dbReference type="PROSITE" id="PS51272"/>
    </source>
</evidence>
<dbReference type="InterPro" id="IPR013378">
    <property type="entry name" value="InlB-like_B-rpt"/>
</dbReference>
<dbReference type="RefSeq" id="WP_162361398.1">
    <property type="nucleotide sequence ID" value="NZ_CP047591.1"/>
</dbReference>
<protein>
    <recommendedName>
        <fullName evidence="4">SLH domain-containing protein</fullName>
    </recommendedName>
</protein>
<dbReference type="Gene3D" id="2.60.40.4270">
    <property type="entry name" value="Listeria-Bacteroides repeat domain"/>
    <property type="match status" value="9"/>
</dbReference>
<comment type="subcellular location">
    <subcellularLocation>
        <location evidence="1">Cell envelope</location>
    </subcellularLocation>
</comment>
<evidence type="ECO:0000313" key="6">
    <source>
        <dbReference type="Proteomes" id="UP000463883"/>
    </source>
</evidence>
<feature type="domain" description="SLH" evidence="4">
    <location>
        <begin position="1150"/>
        <end position="1208"/>
    </location>
</feature>
<name>A0A6P1MGB2_9FIRM</name>
<sequence>MKKRGRDYLSKIGLFLIALLIMNLVYFPIEAHAAKEDLKLELKTDTPVVTVGGTVKITLAINGTNNISLIGGTGISYATAFFVMNGSVFGTPTYNATLSSENLLTSGNDLVYPYNPVNPSVGSGNDRFSYAAETPTNVFMKDDCGGADNSVDIVTFFIPVKSGATPGVYQFSFMGNDTTEINEKPALTTDYTEYNPSVNSISIQVVAAQTNHTISFDANGGTGTVTSMQVADGQTSSALPAGTGLTAPTGKKFDSWNTKADGTGTKYAAGATVANVTADMTLYAQYVEDTPQVTHTISFDVNGGTGSVSSMQVADGQTSSALPDGSGLTAPTGKKFDSWNTKADGTGTKYAAGATVANVTADMTLYAQYVEDTPQVTHTISFDANGGTGSVTSLQVADGQTSSALPDGSGLTVPTGKKFDSWNTKADGTGTKYAAGATVANVTADMTLYAQYVEDTPQVTHTISFDVNGGTGSVTSLQVADGQASSALPAGIGLTAPTGKKFDSWNTKADGTGTKYAAGATVANVTADMTLYAQYVEDTPQVTHTISFDVNGGTGSVTSLQVADGQTSSALPDGSGLTVPTGKKFDSWNTKADGTGTKYAAGATVANVTADMTLYAQYVEDTPQVTHTISFDVNGGTGSVTSMQVADGQASSALPAGTGLTAPTGKKFDSWNTKADGTGTKYAAGATVANVTADMTLYAQYVEDTPQVTHTISFDVNGGTGSVTSLQVADGQTSSALPAGTGLTAPTGKKFDSWNTKADGTGTKYAEGATVANVTADMTLYAQYVEDTPQVTHTISFDVNGGTGTVTSLQVADGQTSSALPEGTGLTAPTGKKFDSWNTKADGTGTKYAAGATVANVTADMTLYAQYVEDTPQVTHTISFDVNGGTGSVTSLQVADGQTSSALPEGTGLTAPTGKKFDSWNTKADGTGTKYAAGATVANVTADMTLYAQYVTDSSSGGGSSHSGGGSSSTSASTTIKIVTDKDSKEAVINFSSSSAKVTAVQIKDVIASNKDNNIIIKQNDVTMTFKKGTMQEVSGKTEYDFGVSFATGTLKDTIKKAAGDSFIQSLHFNYSGQLPAKATIDINLGKAYSGQTLNYNYYNPQTGKLEFKQKSTVDSNGIFTVQQSSCSDYVITKYVSATPGKLNLNVESWVNPFTDVAKSDWFYKSVAILNQNNIMGGTDASAFSPNLGTNRGMIATILYRLNGSKETFDSSFTDVTKDQYYANAVAWAQNKGIVTGYGNNIFAPNNNITREQLVSILWRYAGSPVVTDYNGIASFKDAFDISDYAKQAFAWAYQQKIISGKGDNSLDPKGLATRAEVAMMITSYAEK</sequence>